<feature type="region of interest" description="Disordered" evidence="1">
    <location>
        <begin position="37"/>
        <end position="89"/>
    </location>
</feature>
<feature type="compositionally biased region" description="Polar residues" evidence="1">
    <location>
        <begin position="56"/>
        <end position="67"/>
    </location>
</feature>
<proteinExistence type="predicted"/>
<comment type="caution">
    <text evidence="3">The sequence shown here is derived from an EMBL/GenBank/DDBJ whole genome shotgun (WGS) entry which is preliminary data.</text>
</comment>
<dbReference type="PANTHER" id="PTHR47743:SF2">
    <property type="entry name" value="ACROSOMAL PROTEIN KIAA1210"/>
    <property type="match status" value="1"/>
</dbReference>
<feature type="region of interest" description="Disordered" evidence="1">
    <location>
        <begin position="567"/>
        <end position="599"/>
    </location>
</feature>
<dbReference type="InterPro" id="IPR028030">
    <property type="entry name" value="DUF4592"/>
</dbReference>
<dbReference type="Proteomes" id="UP001474421">
    <property type="component" value="Unassembled WGS sequence"/>
</dbReference>
<evidence type="ECO:0000256" key="1">
    <source>
        <dbReference type="SAM" id="MobiDB-lite"/>
    </source>
</evidence>
<feature type="compositionally biased region" description="Basic and acidic residues" evidence="1">
    <location>
        <begin position="789"/>
        <end position="799"/>
    </location>
</feature>
<feature type="compositionally biased region" description="Polar residues" evidence="1">
    <location>
        <begin position="645"/>
        <end position="664"/>
    </location>
</feature>
<evidence type="ECO:0000259" key="2">
    <source>
        <dbReference type="Pfam" id="PF15262"/>
    </source>
</evidence>
<feature type="compositionally biased region" description="Basic and acidic residues" evidence="1">
    <location>
        <begin position="506"/>
        <end position="515"/>
    </location>
</feature>
<feature type="compositionally biased region" description="Polar residues" evidence="1">
    <location>
        <begin position="570"/>
        <end position="585"/>
    </location>
</feature>
<organism evidence="3 4">
    <name type="scientific">Crotalus adamanteus</name>
    <name type="common">Eastern diamondback rattlesnake</name>
    <dbReference type="NCBI Taxonomy" id="8729"/>
    <lineage>
        <taxon>Eukaryota</taxon>
        <taxon>Metazoa</taxon>
        <taxon>Chordata</taxon>
        <taxon>Craniata</taxon>
        <taxon>Vertebrata</taxon>
        <taxon>Euteleostomi</taxon>
        <taxon>Lepidosauria</taxon>
        <taxon>Squamata</taxon>
        <taxon>Bifurcata</taxon>
        <taxon>Unidentata</taxon>
        <taxon>Episquamata</taxon>
        <taxon>Toxicofera</taxon>
        <taxon>Serpentes</taxon>
        <taxon>Colubroidea</taxon>
        <taxon>Viperidae</taxon>
        <taxon>Crotalinae</taxon>
        <taxon>Crotalus</taxon>
    </lineage>
</organism>
<feature type="region of interest" description="Disordered" evidence="1">
    <location>
        <begin position="778"/>
        <end position="821"/>
    </location>
</feature>
<dbReference type="EMBL" id="JAOTOJ010000013">
    <property type="protein sequence ID" value="KAK9393576.1"/>
    <property type="molecule type" value="Genomic_DNA"/>
</dbReference>
<dbReference type="PANTHER" id="PTHR47743">
    <property type="entry name" value="KIAA1210 / KIAA1211 FAMILY MEMBER"/>
    <property type="match status" value="1"/>
</dbReference>
<name>A0AAW1AVP8_CROAD</name>
<feature type="region of interest" description="Disordered" evidence="1">
    <location>
        <begin position="505"/>
        <end position="528"/>
    </location>
</feature>
<feature type="region of interest" description="Disordered" evidence="1">
    <location>
        <begin position="188"/>
        <end position="209"/>
    </location>
</feature>
<feature type="compositionally biased region" description="Polar residues" evidence="1">
    <location>
        <begin position="800"/>
        <end position="821"/>
    </location>
</feature>
<feature type="compositionally biased region" description="Polar residues" evidence="1">
    <location>
        <begin position="312"/>
        <end position="331"/>
    </location>
</feature>
<feature type="compositionally biased region" description="Polar residues" evidence="1">
    <location>
        <begin position="348"/>
        <end position="357"/>
    </location>
</feature>
<feature type="region of interest" description="Disordered" evidence="1">
    <location>
        <begin position="640"/>
        <end position="664"/>
    </location>
</feature>
<evidence type="ECO:0000313" key="3">
    <source>
        <dbReference type="EMBL" id="KAK9393576.1"/>
    </source>
</evidence>
<dbReference type="AlphaFoldDB" id="A0AAW1AVP8"/>
<feature type="compositionally biased region" description="Polar residues" evidence="1">
    <location>
        <begin position="744"/>
        <end position="765"/>
    </location>
</feature>
<feature type="domain" description="DUF4592" evidence="2">
    <location>
        <begin position="128"/>
        <end position="251"/>
    </location>
</feature>
<feature type="region of interest" description="Disordered" evidence="1">
    <location>
        <begin position="348"/>
        <end position="427"/>
    </location>
</feature>
<protein>
    <recommendedName>
        <fullName evidence="2">DUF4592 domain-containing protein</fullName>
    </recommendedName>
</protein>
<feature type="region of interest" description="Disordered" evidence="1">
    <location>
        <begin position="304"/>
        <end position="331"/>
    </location>
</feature>
<keyword evidence="4" id="KW-1185">Reference proteome</keyword>
<sequence>MSTSEEEPEALEGEEAADVFAGKKKSKFQSFKDFFAKKKKSKDLPSSTEETKRKPSQANSDGGSPQLESILLPSPLENESNGSVGDQALMHDSQFPSEALCDVVGETSLQENFPEKVKKFEQSLCIESPLVMTTGKRMDGVGIVSEDGPLPRSLLEISTVHDILISSTTQASDPLQLCSSLSLDETDGKANQVASGSPPKHRSNSLPLGCPASPHGQALPVDFNTPASPLGCLDTSAAKHRIAMNPRKQKGAVKKSRHFLVEQMLEEQEPLEPEEEERRPSKLLEEAAGQRDVWEGLVSHHVVKGNEDGTDDASSGTRTSEALPSSPSTGLQEDEMCVLISDAQNLPETQLQSSSTVPCPDVPASFIKGRETEKKDHEEKKGTCPPTDDQKAQSGPEVTENSKSFHLKTKATGLHNTPLSALPKSKVGKEPIAEDIQIACSQRTDARANVSKPARNRHRACDRSVCGDSSTSLKADPMLYVPQLSSSALKASSDAPKDFMHKHKHTVNEDGRGPSDMELQPSQGPGKPIDSLQGTLSTLEVDPDRPVLLNAAGKKPCLLPEDSTVRELGSLSSGRPSTGGSTEVASKTCPPVNTPGVPLGNVITQEESKATEMTKTLAKSSSAKPVRFTIAPAWQRSLSGSSSLVDNSCPRNSPTSPNSQSPFGVTLRRTSSLLKYQTEHHWDPPKLVPLAVSSPSSIRIEAKAPGSGASLQNRTDGTKGLLANSGKQDKNLLGTKPGEGGTELQASKPSEQTPPVFSASPSVQPSWISLAKQKQQGFQDDAVAKGQKKREEAVAKTGKEGTTPTSASRLQKQVSLTSDGSPQKSIPYQNVCLLENKVALKSAPLAAKEGFARILPQAGPRMEKDTRLPPILPVASCSSTKPPWLSLAKKKAKAWSEMPQAVQ</sequence>
<evidence type="ECO:0000313" key="4">
    <source>
        <dbReference type="Proteomes" id="UP001474421"/>
    </source>
</evidence>
<feature type="region of interest" description="Disordered" evidence="1">
    <location>
        <begin position="703"/>
        <end position="765"/>
    </location>
</feature>
<gene>
    <name evidence="3" type="ORF">NXF25_016028</name>
</gene>
<dbReference type="Pfam" id="PF15262">
    <property type="entry name" value="DUF4592"/>
    <property type="match status" value="1"/>
</dbReference>
<accession>A0AAW1AVP8</accession>
<dbReference type="InterPro" id="IPR026713">
    <property type="entry name" value="CRACD-like"/>
</dbReference>
<reference evidence="3 4" key="1">
    <citation type="journal article" date="2024" name="Proc. Natl. Acad. Sci. U.S.A.">
        <title>The genetic regulatory architecture and epigenomic basis for age-related changes in rattlesnake venom.</title>
        <authorList>
            <person name="Hogan M.P."/>
            <person name="Holding M.L."/>
            <person name="Nystrom G.S."/>
            <person name="Colston T.J."/>
            <person name="Bartlett D.A."/>
            <person name="Mason A.J."/>
            <person name="Ellsworth S.A."/>
            <person name="Rautsaw R.M."/>
            <person name="Lawrence K.C."/>
            <person name="Strickland J.L."/>
            <person name="He B."/>
            <person name="Fraser P."/>
            <person name="Margres M.J."/>
            <person name="Gilbert D.M."/>
            <person name="Gibbs H.L."/>
            <person name="Parkinson C.L."/>
            <person name="Rokyta D.R."/>
        </authorList>
    </citation>
    <scope>NUCLEOTIDE SEQUENCE [LARGE SCALE GENOMIC DNA]</scope>
    <source>
        <strain evidence="3">DRR0105</strain>
    </source>
</reference>
<feature type="compositionally biased region" description="Basic and acidic residues" evidence="1">
    <location>
        <begin position="368"/>
        <end position="382"/>
    </location>
</feature>